<organism evidence="2 3">
    <name type="scientific">Methylobacterium oxalidis</name>
    <dbReference type="NCBI Taxonomy" id="944322"/>
    <lineage>
        <taxon>Bacteria</taxon>
        <taxon>Pseudomonadati</taxon>
        <taxon>Pseudomonadota</taxon>
        <taxon>Alphaproteobacteria</taxon>
        <taxon>Hyphomicrobiales</taxon>
        <taxon>Methylobacteriaceae</taxon>
        <taxon>Methylobacterium</taxon>
    </lineage>
</organism>
<dbReference type="EMBL" id="BSPK01000018">
    <property type="protein sequence ID" value="GLS63045.1"/>
    <property type="molecule type" value="Genomic_DNA"/>
</dbReference>
<keyword evidence="3" id="KW-1185">Reference proteome</keyword>
<evidence type="ECO:0000313" key="3">
    <source>
        <dbReference type="Proteomes" id="UP001156856"/>
    </source>
</evidence>
<reference evidence="3" key="1">
    <citation type="journal article" date="2019" name="Int. J. Syst. Evol. Microbiol.">
        <title>The Global Catalogue of Microorganisms (GCM) 10K type strain sequencing project: providing services to taxonomists for standard genome sequencing and annotation.</title>
        <authorList>
            <consortium name="The Broad Institute Genomics Platform"/>
            <consortium name="The Broad Institute Genome Sequencing Center for Infectious Disease"/>
            <person name="Wu L."/>
            <person name="Ma J."/>
        </authorList>
    </citation>
    <scope>NUCLEOTIDE SEQUENCE [LARGE SCALE GENOMIC DNA]</scope>
    <source>
        <strain evidence="3">NBRC 107715</strain>
    </source>
</reference>
<proteinExistence type="predicted"/>
<protein>
    <submittedName>
        <fullName evidence="2">Uncharacterized protein</fullName>
    </submittedName>
</protein>
<gene>
    <name evidence="2" type="ORF">GCM10007888_14260</name>
</gene>
<comment type="caution">
    <text evidence="2">The sequence shown here is derived from an EMBL/GenBank/DDBJ whole genome shotgun (WGS) entry which is preliminary data.</text>
</comment>
<evidence type="ECO:0000313" key="2">
    <source>
        <dbReference type="EMBL" id="GLS63045.1"/>
    </source>
</evidence>
<dbReference type="Proteomes" id="UP001156856">
    <property type="component" value="Unassembled WGS sequence"/>
</dbReference>
<evidence type="ECO:0000256" key="1">
    <source>
        <dbReference type="SAM" id="MobiDB-lite"/>
    </source>
</evidence>
<accession>A0ABQ6DDY8</accession>
<feature type="region of interest" description="Disordered" evidence="1">
    <location>
        <begin position="126"/>
        <end position="158"/>
    </location>
</feature>
<name>A0ABQ6DDY8_9HYPH</name>
<sequence>MQRDPIPALRATSDGSDAASGTTLPFLPTLATAVAIAALSLLCREPSAPAAGAASVPVQAVLAEAAPLIDALSFRPPVAGDGSAEAVRAPAALAFAQVYPLLPCEPRVAAAPARAPRLAAARRTPCSACSEAGPRRSDAPPATRAAEAPVDAEEAMQQEETLLPRLALPFAPAVRAVDRAFDRAAGFVRTGASALGGSVSVVVDRLR</sequence>